<evidence type="ECO:0000313" key="7">
    <source>
        <dbReference type="EMBL" id="POS87113.1"/>
    </source>
</evidence>
<organism evidence="7 8">
    <name type="scientific">Erysiphe pulchra</name>
    <dbReference type="NCBI Taxonomy" id="225359"/>
    <lineage>
        <taxon>Eukaryota</taxon>
        <taxon>Fungi</taxon>
        <taxon>Dikarya</taxon>
        <taxon>Ascomycota</taxon>
        <taxon>Pezizomycotina</taxon>
        <taxon>Leotiomycetes</taxon>
        <taxon>Erysiphales</taxon>
        <taxon>Erysiphaceae</taxon>
        <taxon>Erysiphe</taxon>
    </lineage>
</organism>
<dbReference type="EMBL" id="PEDP01000191">
    <property type="protein sequence ID" value="POS87113.1"/>
    <property type="molecule type" value="Genomic_DNA"/>
</dbReference>
<name>A0A2S4PYK5_9PEZI</name>
<evidence type="ECO:0000256" key="3">
    <source>
        <dbReference type="ARBA" id="ARBA00022989"/>
    </source>
</evidence>
<feature type="transmembrane region" description="Helical" evidence="6">
    <location>
        <begin position="530"/>
        <end position="552"/>
    </location>
</feature>
<accession>A0A2S4PYK5</accession>
<dbReference type="AlphaFoldDB" id="A0A2S4PYK5"/>
<evidence type="ECO:0000256" key="5">
    <source>
        <dbReference type="ARBA" id="ARBA00023136"/>
    </source>
</evidence>
<dbReference type="OrthoDB" id="413313at2759"/>
<keyword evidence="4" id="KW-0496">Mitochondrion</keyword>
<keyword evidence="2 6" id="KW-0812">Transmembrane</keyword>
<comment type="caution">
    <text evidence="7">The sequence shown here is derived from an EMBL/GenBank/DDBJ whole genome shotgun (WGS) entry which is preliminary data.</text>
</comment>
<evidence type="ECO:0000256" key="2">
    <source>
        <dbReference type="ARBA" id="ARBA00022692"/>
    </source>
</evidence>
<evidence type="ECO:0000313" key="8">
    <source>
        <dbReference type="Proteomes" id="UP000237438"/>
    </source>
</evidence>
<proteinExistence type="predicted"/>
<gene>
    <name evidence="7" type="ORF">EPUL_000837</name>
</gene>
<dbReference type="STRING" id="225359.A0A2S4PYK5"/>
<sequence length="652" mass="74529">MSITIDIVRNVDSQLDQIQVLSGGIYEELNNQSLDVKSPSHIRELQKIVKELSVTALTTVLKPSRISTLLERASFQELSNNSSEQDVVNLYRNELQWLLIGKAATQIYGLLLETLLEKIIQLNDHIRYWEKVIHSQSYSSLYAIQTSPMRIWSWSNDIYRDTIDRFTLIKGSPKNLSIRQIRSNFLVPWRQFYSLLKKSIQKKSFESLQRRTLSPIALCQSEARQKLSKIKRLRDTYSSGLGILIVEGLVSDLGDTDFKESCNCNGWKGVVEESISYMEIVLKNVLSVDTGASKFENTVFEHLSHEPQTSLLKENLIQVSHPAGLSKRLQHILKVLIPNQDSLSQNLVRLYGHPSRFERFWLPSVVLLLSSTAIFQLSVRKRELIISIFKDLGATIRDFCVNWLFEPIKKVINTIRHDPESELALMSKESLSGDRDSLERMVIDFMVDNSRSSGLDSSFTESQLSNMKKMVREGNLTPILRAYEKELKNPFIGTIWGDLLRTLLIQIQKSKVDLEIALSGIDALLKSQELVFGFVGLTPGVLICFATIRYILGVIRNMTGSKKGYKASQSIRILDRILTTTPIGEEKLSYKCCGLLFCEVHLLRKHANNLFPGNVEREFLEDISDLCDIRLGFRSQHKALKRIRRGYAKWLK</sequence>
<comment type="subcellular location">
    <subcellularLocation>
        <location evidence="1">Mitochondrion membrane</location>
        <topology evidence="1">Multi-pass membrane protein</topology>
    </subcellularLocation>
</comment>
<dbReference type="Pfam" id="PF08637">
    <property type="entry name" value="NCA2"/>
    <property type="match status" value="1"/>
</dbReference>
<evidence type="ECO:0000256" key="4">
    <source>
        <dbReference type="ARBA" id="ARBA00023128"/>
    </source>
</evidence>
<keyword evidence="8" id="KW-1185">Reference proteome</keyword>
<protein>
    <recommendedName>
        <fullName evidence="9">Nuclear control of ATPase protein 2</fullName>
    </recommendedName>
</protein>
<dbReference type="PANTHER" id="PTHR28234:SF1">
    <property type="entry name" value="NUCLEAR CONTROL OF ATPASE PROTEIN 2"/>
    <property type="match status" value="1"/>
</dbReference>
<evidence type="ECO:0000256" key="1">
    <source>
        <dbReference type="ARBA" id="ARBA00004225"/>
    </source>
</evidence>
<dbReference type="InterPro" id="IPR013946">
    <property type="entry name" value="NCA2-like"/>
</dbReference>
<evidence type="ECO:0008006" key="9">
    <source>
        <dbReference type="Google" id="ProtNLM"/>
    </source>
</evidence>
<dbReference type="PANTHER" id="PTHR28234">
    <property type="entry name" value="NUCLEAR CONTROL OF ATPASE PROTEIN 2"/>
    <property type="match status" value="1"/>
</dbReference>
<dbReference type="Proteomes" id="UP000237438">
    <property type="component" value="Unassembled WGS sequence"/>
</dbReference>
<dbReference type="GO" id="GO:0005741">
    <property type="term" value="C:mitochondrial outer membrane"/>
    <property type="evidence" value="ECO:0007669"/>
    <property type="project" value="TreeGrafter"/>
</dbReference>
<keyword evidence="5 6" id="KW-0472">Membrane</keyword>
<evidence type="ECO:0000256" key="6">
    <source>
        <dbReference type="SAM" id="Phobius"/>
    </source>
</evidence>
<keyword evidence="3 6" id="KW-1133">Transmembrane helix</keyword>
<reference evidence="7 8" key="1">
    <citation type="submission" date="2017-10" db="EMBL/GenBank/DDBJ databases">
        <title>Development of genomic resources for the powdery mildew, Erysiphe pulchra.</title>
        <authorList>
            <person name="Wadl P.A."/>
            <person name="Mack B.M."/>
            <person name="Moore G."/>
            <person name="Beltz S.B."/>
        </authorList>
    </citation>
    <scope>NUCLEOTIDE SEQUENCE [LARGE SCALE GENOMIC DNA]</scope>
    <source>
        <strain evidence="7">Cflorida</strain>
    </source>
</reference>